<dbReference type="STRING" id="13706.A0A1X2HWV5"/>
<dbReference type="SUPFAM" id="SSF88723">
    <property type="entry name" value="PIN domain-like"/>
    <property type="match status" value="1"/>
</dbReference>
<accession>A0A1X2HWV5</accession>
<dbReference type="Gene3D" id="3.40.50.1010">
    <property type="entry name" value="5'-nuclease"/>
    <property type="match status" value="1"/>
</dbReference>
<keyword evidence="3" id="KW-1185">Reference proteome</keyword>
<dbReference type="Proteomes" id="UP000242180">
    <property type="component" value="Unassembled WGS sequence"/>
</dbReference>
<feature type="compositionally biased region" description="Basic and acidic residues" evidence="1">
    <location>
        <begin position="407"/>
        <end position="425"/>
    </location>
</feature>
<dbReference type="InterPro" id="IPR029060">
    <property type="entry name" value="PIN-like_dom_sf"/>
</dbReference>
<evidence type="ECO:0000313" key="3">
    <source>
        <dbReference type="Proteomes" id="UP000242180"/>
    </source>
</evidence>
<feature type="region of interest" description="Disordered" evidence="1">
    <location>
        <begin position="378"/>
        <end position="458"/>
    </location>
</feature>
<evidence type="ECO:0000256" key="1">
    <source>
        <dbReference type="SAM" id="MobiDB-lite"/>
    </source>
</evidence>
<evidence type="ECO:0000313" key="2">
    <source>
        <dbReference type="EMBL" id="ORZ04027.1"/>
    </source>
</evidence>
<reference evidence="2 3" key="1">
    <citation type="submission" date="2016-07" db="EMBL/GenBank/DDBJ databases">
        <title>Pervasive Adenine N6-methylation of Active Genes in Fungi.</title>
        <authorList>
            <consortium name="DOE Joint Genome Institute"/>
            <person name="Mondo S.J."/>
            <person name="Dannebaum R.O."/>
            <person name="Kuo R.C."/>
            <person name="Labutti K."/>
            <person name="Haridas S."/>
            <person name="Kuo A."/>
            <person name="Salamov A."/>
            <person name="Ahrendt S.R."/>
            <person name="Lipzen A."/>
            <person name="Sullivan W."/>
            <person name="Andreopoulos W.B."/>
            <person name="Clum A."/>
            <person name="Lindquist E."/>
            <person name="Daum C."/>
            <person name="Ramamoorthy G.K."/>
            <person name="Gryganskyi A."/>
            <person name="Culley D."/>
            <person name="Magnuson J.K."/>
            <person name="James T.Y."/>
            <person name="O'Malley M.A."/>
            <person name="Stajich J.E."/>
            <person name="Spatafora J.W."/>
            <person name="Visel A."/>
            <person name="Grigoriev I.V."/>
        </authorList>
    </citation>
    <scope>NUCLEOTIDE SEQUENCE [LARGE SCALE GENOMIC DNA]</scope>
    <source>
        <strain evidence="2 3">NRRL 2496</strain>
    </source>
</reference>
<dbReference type="PANTHER" id="PTHR11081">
    <property type="entry name" value="FLAP ENDONUCLEASE FAMILY MEMBER"/>
    <property type="match status" value="1"/>
</dbReference>
<dbReference type="PANTHER" id="PTHR11081:SF65">
    <property type="entry name" value="DNA DAMAGE-INDUCIBLE PROTEIN DIN7-RELATED"/>
    <property type="match status" value="1"/>
</dbReference>
<dbReference type="OrthoDB" id="2267145at2759"/>
<proteinExistence type="predicted"/>
<protein>
    <submittedName>
        <fullName evidence="2">Uncharacterized protein</fullName>
    </submittedName>
</protein>
<name>A0A1X2HWV5_SYNRA</name>
<dbReference type="InterPro" id="IPR006084">
    <property type="entry name" value="XPG/Rad2"/>
</dbReference>
<gene>
    <name evidence="2" type="ORF">BCR43DRAFT_519940</name>
</gene>
<dbReference type="EMBL" id="MCGN01000001">
    <property type="protein sequence ID" value="ORZ04027.1"/>
    <property type="molecule type" value="Genomic_DNA"/>
</dbReference>
<comment type="caution">
    <text evidence="2">The sequence shown here is derived from an EMBL/GenBank/DDBJ whole genome shotgun (WGS) entry which is preliminary data.</text>
</comment>
<sequence>MGVKGLHYHARKAEAYDDGIPLLPYLDMEKVDMVYIDACCVFFTLLQTIVGPSLLIYDLKVKKGVDVKGATVADLEKDLTQAVAQFVVELKQSCRRLLSHSRMACLVFDSQTEFGPKRSTSTQRSARANQALNAAKRSYRKRHTRDRVLNYASAYTRFTRAIKGLIFQMLPKYQCHAYDTDNPVPLSFLVADREADAQVVHLADTWAGIPAILSRDGDLFCYGGALNCMRILNVKWEETNLKARTTTKRRLLTKLGLMHEEEKSHEKAEMRLAVVAAVAGNDYAANPKGVGFKTLCNMVKQVDISGQDTTADLLMEKLLEMVSRVYEFEKNRYAAALLQFCRPRVLQASLQDTLFTAKIPISVDSSLSDQMYAPFLRKKVPPGPQEQASRYTPVATLSVPKSFTQPERTDPVQKKASQEKRERGSSSRSLNTPDDPDVAKPRSYKSTSKNLPLGPDGELVAVHPMSRATSTWTAGLASSVLSAAHRRHPEDVDLAVSQARAITSAVRAEVDTANVLRSIALHMARIALHSVATSSVYTLEAKRHIYKNFFQSTRCARASKKLSAQVWEGFATAGQSDSSVSCGQKTWTWIISMATSYEDTRSANLNDLPRGLYSAAAPALDRAAIIANPNNLIAYPQDAAIRSLAGMMSPNPPLRNILLSARHTWWQGPLIETLSRELDSAFRSNIMHNFVPRSSKYYSVLLADMARTPDGWPKDDSFPSFLHDLIHATPLDLPTVSAEIKRRHPRLQARIIKSITTFSRRLRSDSSIDDIRKSLAKKAIAPAGWPQDSAMGAYMAACIYRIPMNGSNKLTADVESVLRVDEMVQKLGARSRARREILNFVNHQRTVLETSCGVRIVARSQKGKAKAVADEMDIYDALGIKRPAANEPSSASQARTKRTKPIDAHHLLALTLFMINTAPSSSSLSFPVTPTTKPKDVSILFSDTCFDVMLIAKGQEKKSPIQFALDISTMASERRGAITLRKRAYCRKLRKTVGNTDQPAFTIGSSFRTDGVRLMVAFINWLKPASEDQWRKHLPEIGSFIRDNDADSLRCITSVIGVDLGEVCPAATFAMPARSELWSQGQQFWFRRREAYGKNSMNARWLEQRKDRAKIFEVESILTQEGVKQSGLPNQKSWGVSRSIRSALDGLSNLILASVPPANSNAEQKLLVGIGMDGFSQGTRKGHQASMDAKLFDALSRRTKEAAHSLVRLDEYLTSQACPECLQRGEFAKTEYMTRGEGEQEGPRILRIKHCLRCRNSRAASWLLHLAGKKNKHVLEKAIGRRRLVKEW</sequence>
<organism evidence="2 3">
    <name type="scientific">Syncephalastrum racemosum</name>
    <name type="common">Filamentous fungus</name>
    <dbReference type="NCBI Taxonomy" id="13706"/>
    <lineage>
        <taxon>Eukaryota</taxon>
        <taxon>Fungi</taxon>
        <taxon>Fungi incertae sedis</taxon>
        <taxon>Mucoromycota</taxon>
        <taxon>Mucoromycotina</taxon>
        <taxon>Mucoromycetes</taxon>
        <taxon>Mucorales</taxon>
        <taxon>Syncephalastraceae</taxon>
        <taxon>Syncephalastrum</taxon>
    </lineage>
</organism>
<dbReference type="GO" id="GO:0017108">
    <property type="term" value="F:5'-flap endonuclease activity"/>
    <property type="evidence" value="ECO:0007669"/>
    <property type="project" value="TreeGrafter"/>
</dbReference>
<dbReference type="InParanoid" id="A0A1X2HWV5"/>